<feature type="region of interest" description="Disordered" evidence="3">
    <location>
        <begin position="77"/>
        <end position="98"/>
    </location>
</feature>
<evidence type="ECO:0000256" key="2">
    <source>
        <dbReference type="ARBA" id="ARBA00022803"/>
    </source>
</evidence>
<comment type="caution">
    <text evidence="4">The sequence shown here is derived from an EMBL/GenBank/DDBJ whole genome shotgun (WGS) entry which is preliminary data.</text>
</comment>
<dbReference type="PANTHER" id="PTHR11242">
    <property type="entry name" value="ARYL HYDROCARBON RECEPTOR INTERACTING PROTEIN RELATED"/>
    <property type="match status" value="1"/>
</dbReference>
<dbReference type="PANTHER" id="PTHR11242:SF0">
    <property type="entry name" value="TPR_REGION DOMAIN-CONTAINING PROTEIN"/>
    <property type="match status" value="1"/>
</dbReference>
<dbReference type="InterPro" id="IPR039663">
    <property type="entry name" value="AIP/AIPL1/TTC9"/>
</dbReference>
<keyword evidence="1" id="KW-0677">Repeat</keyword>
<evidence type="ECO:0000256" key="3">
    <source>
        <dbReference type="SAM" id="MobiDB-lite"/>
    </source>
</evidence>
<evidence type="ECO:0000313" key="5">
    <source>
        <dbReference type="Proteomes" id="UP000663850"/>
    </source>
</evidence>
<sequence>MKSGSIDVFDPTTTNRLVFLVPTTPERLQLGIDKCKAYYRRALAHSLHHEEDEAEADLHEALKIVPGDDAITKELAKVQQKKREKREKEKKAFKGLFS</sequence>
<evidence type="ECO:0000313" key="4">
    <source>
        <dbReference type="EMBL" id="CAE6507000.1"/>
    </source>
</evidence>
<dbReference type="InterPro" id="IPR011990">
    <property type="entry name" value="TPR-like_helical_dom_sf"/>
</dbReference>
<keyword evidence="2" id="KW-0802">TPR repeat</keyword>
<dbReference type="Gene3D" id="1.25.40.10">
    <property type="entry name" value="Tetratricopeptide repeat domain"/>
    <property type="match status" value="1"/>
</dbReference>
<protein>
    <submittedName>
        <fullName evidence="4">Uncharacterized protein</fullName>
    </submittedName>
</protein>
<dbReference type="SUPFAM" id="SSF48452">
    <property type="entry name" value="TPR-like"/>
    <property type="match status" value="1"/>
</dbReference>
<proteinExistence type="predicted"/>
<name>A0A8H3HGY1_9AGAM</name>
<evidence type="ECO:0000256" key="1">
    <source>
        <dbReference type="ARBA" id="ARBA00022737"/>
    </source>
</evidence>
<dbReference type="Proteomes" id="UP000663850">
    <property type="component" value="Unassembled WGS sequence"/>
</dbReference>
<dbReference type="InterPro" id="IPR019734">
    <property type="entry name" value="TPR_rpt"/>
</dbReference>
<dbReference type="AlphaFoldDB" id="A0A8H3HGY1"/>
<accession>A0A8H3HGY1</accession>
<gene>
    <name evidence="4" type="ORF">RDB_LOCUS102630</name>
</gene>
<dbReference type="EMBL" id="CAJMWZ010005491">
    <property type="protein sequence ID" value="CAE6507000.1"/>
    <property type="molecule type" value="Genomic_DNA"/>
</dbReference>
<dbReference type="SMART" id="SM00028">
    <property type="entry name" value="TPR"/>
    <property type="match status" value="1"/>
</dbReference>
<organism evidence="4 5">
    <name type="scientific">Rhizoctonia solani</name>
    <dbReference type="NCBI Taxonomy" id="456999"/>
    <lineage>
        <taxon>Eukaryota</taxon>
        <taxon>Fungi</taxon>
        <taxon>Dikarya</taxon>
        <taxon>Basidiomycota</taxon>
        <taxon>Agaricomycotina</taxon>
        <taxon>Agaricomycetes</taxon>
        <taxon>Cantharellales</taxon>
        <taxon>Ceratobasidiaceae</taxon>
        <taxon>Rhizoctonia</taxon>
    </lineage>
</organism>
<reference evidence="4" key="1">
    <citation type="submission" date="2021-01" db="EMBL/GenBank/DDBJ databases">
        <authorList>
            <person name="Kaushik A."/>
        </authorList>
    </citation>
    <scope>NUCLEOTIDE SEQUENCE</scope>
    <source>
        <strain evidence="4">Type strain: AG8-Rh-89/</strain>
    </source>
</reference>